<dbReference type="Proteomes" id="UP000001568">
    <property type="component" value="Chromosome 10"/>
</dbReference>
<sequence>MRLDERLADAIACENFAAAANVRDELRALRRRDPLARAEDDLAELILREDYEKAASVKMLIEELERDAVVDGLSPCESDRTTRGVRVRVKSRCVIDRSSPKESMWFFQYVVTITNVSDSSVKLLSRSWLITDDEGRTEAVRGAGVVGKQPTIKPGASFEYASSTPLKTKRGTMEGFYRFVAVDAEEASRAESVTMDLAREDDPSAFNVEIGVFGLSESATS</sequence>
<dbReference type="InterPro" id="IPR050718">
    <property type="entry name" value="ApaG-like"/>
</dbReference>
<dbReference type="InterPro" id="IPR036767">
    <property type="entry name" value="ApaG_sf"/>
</dbReference>
<accession>A4S462</accession>
<dbReference type="HOGENOM" id="CLU_059101_0_0_1"/>
<dbReference type="InterPro" id="IPR007474">
    <property type="entry name" value="ApaG_domain"/>
</dbReference>
<dbReference type="RefSeq" id="XP_001420215.1">
    <property type="nucleotide sequence ID" value="XM_001420178.1"/>
</dbReference>
<dbReference type="KEGG" id="olu:OSTLU_17180"/>
<dbReference type="Gramene" id="ABO98508">
    <property type="protein sequence ID" value="ABO98508"/>
    <property type="gene ID" value="OSTLU_17180"/>
</dbReference>
<dbReference type="eggNOG" id="KOG4408">
    <property type="taxonomic scope" value="Eukaryota"/>
</dbReference>
<dbReference type="SUPFAM" id="SSF110069">
    <property type="entry name" value="ApaG-like"/>
    <property type="match status" value="1"/>
</dbReference>
<dbReference type="NCBIfam" id="NF003967">
    <property type="entry name" value="PRK05461.1"/>
    <property type="match status" value="1"/>
</dbReference>
<dbReference type="PROSITE" id="PS51087">
    <property type="entry name" value="APAG"/>
    <property type="match status" value="1"/>
</dbReference>
<organism evidence="2 3">
    <name type="scientific">Ostreococcus lucimarinus (strain CCE9901)</name>
    <dbReference type="NCBI Taxonomy" id="436017"/>
    <lineage>
        <taxon>Eukaryota</taxon>
        <taxon>Viridiplantae</taxon>
        <taxon>Chlorophyta</taxon>
        <taxon>Mamiellophyceae</taxon>
        <taxon>Mamiellales</taxon>
        <taxon>Bathycoccaceae</taxon>
        <taxon>Ostreococcus</taxon>
    </lineage>
</organism>
<gene>
    <name evidence="2" type="ORF">OSTLU_17180</name>
</gene>
<proteinExistence type="predicted"/>
<evidence type="ECO:0000313" key="3">
    <source>
        <dbReference type="Proteomes" id="UP000001568"/>
    </source>
</evidence>
<reference evidence="2 3" key="1">
    <citation type="journal article" date="2007" name="Proc. Natl. Acad. Sci. U.S.A.">
        <title>The tiny eukaryote Ostreococcus provides genomic insights into the paradox of plankton speciation.</title>
        <authorList>
            <person name="Palenik B."/>
            <person name="Grimwood J."/>
            <person name="Aerts A."/>
            <person name="Rouze P."/>
            <person name="Salamov A."/>
            <person name="Putnam N."/>
            <person name="Dupont C."/>
            <person name="Jorgensen R."/>
            <person name="Derelle E."/>
            <person name="Rombauts S."/>
            <person name="Zhou K."/>
            <person name="Otillar R."/>
            <person name="Merchant S.S."/>
            <person name="Podell S."/>
            <person name="Gaasterland T."/>
            <person name="Napoli C."/>
            <person name="Gendler K."/>
            <person name="Manuell A."/>
            <person name="Tai V."/>
            <person name="Vallon O."/>
            <person name="Piganeau G."/>
            <person name="Jancek S."/>
            <person name="Heijde M."/>
            <person name="Jabbari K."/>
            <person name="Bowler C."/>
            <person name="Lohr M."/>
            <person name="Robbens S."/>
            <person name="Werner G."/>
            <person name="Dubchak I."/>
            <person name="Pazour G.J."/>
            <person name="Ren Q."/>
            <person name="Paulsen I."/>
            <person name="Delwiche C."/>
            <person name="Schmutz J."/>
            <person name="Rokhsar D."/>
            <person name="Van de Peer Y."/>
            <person name="Moreau H."/>
            <person name="Grigoriev I.V."/>
        </authorList>
    </citation>
    <scope>NUCLEOTIDE SEQUENCE [LARGE SCALE GENOMIC DNA]</scope>
    <source>
        <strain evidence="2 3">CCE9901</strain>
    </source>
</reference>
<dbReference type="OMA" id="RYMFAYH"/>
<dbReference type="PANTHER" id="PTHR47191">
    <property type="entry name" value="OS05G0170800 PROTEIN"/>
    <property type="match status" value="1"/>
</dbReference>
<name>A4S462_OSTLU</name>
<evidence type="ECO:0000313" key="2">
    <source>
        <dbReference type="EMBL" id="ABO98508.1"/>
    </source>
</evidence>
<dbReference type="OrthoDB" id="2305498at2759"/>
<dbReference type="STRING" id="436017.A4S462"/>
<protein>
    <recommendedName>
        <fullName evidence="1">ApaG domain-containing protein</fullName>
    </recommendedName>
</protein>
<keyword evidence="3" id="KW-1185">Reference proteome</keyword>
<feature type="domain" description="ApaG" evidence="1">
    <location>
        <begin position="79"/>
        <end position="221"/>
    </location>
</feature>
<dbReference type="Pfam" id="PF04379">
    <property type="entry name" value="DUF525"/>
    <property type="match status" value="1"/>
</dbReference>
<dbReference type="GeneID" id="5003940"/>
<dbReference type="Gene3D" id="2.60.40.1470">
    <property type="entry name" value="ApaG domain"/>
    <property type="match status" value="1"/>
</dbReference>
<evidence type="ECO:0000259" key="1">
    <source>
        <dbReference type="PROSITE" id="PS51087"/>
    </source>
</evidence>
<dbReference type="EMBL" id="CP000590">
    <property type="protein sequence ID" value="ABO98508.1"/>
    <property type="molecule type" value="Genomic_DNA"/>
</dbReference>
<dbReference type="PANTHER" id="PTHR47191:SF2">
    <property type="entry name" value="OS05G0170800 PROTEIN"/>
    <property type="match status" value="1"/>
</dbReference>
<dbReference type="AlphaFoldDB" id="A4S462"/>